<dbReference type="WBParaSite" id="ACRNAN_scaffold1630.g17481.t1">
    <property type="protein sequence ID" value="ACRNAN_scaffold1630.g17481.t1"/>
    <property type="gene ID" value="ACRNAN_scaffold1630.g17481"/>
</dbReference>
<sequence>MLIGVPVTVTGTFMGIVNKIYPTIFNLYSYLQMAYQQLFLAHVIVCLYLWVKGSRLYVRKIKTLLRKVKRQPIYAEKTLVRPVVLKNVEGKAINKVETIDEYFKQLDEMWK</sequence>
<dbReference type="Proteomes" id="UP000887540">
    <property type="component" value="Unplaced"/>
</dbReference>
<keyword evidence="1" id="KW-0472">Membrane</keyword>
<reference evidence="3" key="1">
    <citation type="submission" date="2022-11" db="UniProtKB">
        <authorList>
            <consortium name="WormBaseParasite"/>
        </authorList>
    </citation>
    <scope>IDENTIFICATION</scope>
</reference>
<accession>A0A914D029</accession>
<keyword evidence="1" id="KW-0812">Transmembrane</keyword>
<proteinExistence type="predicted"/>
<evidence type="ECO:0000313" key="2">
    <source>
        <dbReference type="Proteomes" id="UP000887540"/>
    </source>
</evidence>
<evidence type="ECO:0000313" key="3">
    <source>
        <dbReference type="WBParaSite" id="ACRNAN_scaffold1630.g17481.t1"/>
    </source>
</evidence>
<evidence type="ECO:0000256" key="1">
    <source>
        <dbReference type="SAM" id="Phobius"/>
    </source>
</evidence>
<feature type="transmembrane region" description="Helical" evidence="1">
    <location>
        <begin position="34"/>
        <end position="51"/>
    </location>
</feature>
<keyword evidence="2" id="KW-1185">Reference proteome</keyword>
<protein>
    <submittedName>
        <fullName evidence="3">Uncharacterized protein</fullName>
    </submittedName>
</protein>
<name>A0A914D029_9BILA</name>
<dbReference type="AlphaFoldDB" id="A0A914D029"/>
<keyword evidence="1" id="KW-1133">Transmembrane helix</keyword>
<organism evidence="2 3">
    <name type="scientific">Acrobeloides nanus</name>
    <dbReference type="NCBI Taxonomy" id="290746"/>
    <lineage>
        <taxon>Eukaryota</taxon>
        <taxon>Metazoa</taxon>
        <taxon>Ecdysozoa</taxon>
        <taxon>Nematoda</taxon>
        <taxon>Chromadorea</taxon>
        <taxon>Rhabditida</taxon>
        <taxon>Tylenchina</taxon>
        <taxon>Cephalobomorpha</taxon>
        <taxon>Cephaloboidea</taxon>
        <taxon>Cephalobidae</taxon>
        <taxon>Acrobeloides</taxon>
    </lineage>
</organism>